<protein>
    <submittedName>
        <fullName evidence="2">Uncharacterized protein</fullName>
    </submittedName>
</protein>
<sequence length="181" mass="20636">MTYLYRRAATHGHRVGCRAIIVARHGAAAGRHDAVRPRIPIQNTKLISEITSYDTTIPSIRRRRSSHSPFRLPDRKRQPAAPGYGRDRNKLLSSVMSTVRRVIPRARVPPARPRPPRSRRTDRRTSNARSAFCLPRESLAFPASTSLTETSISLGRPIEARMPPFKINLKVRFYVLRRRPA</sequence>
<organism evidence="2 3">
    <name type="scientific">Eumeta variegata</name>
    <name type="common">Bagworm moth</name>
    <name type="synonym">Eumeta japonica</name>
    <dbReference type="NCBI Taxonomy" id="151549"/>
    <lineage>
        <taxon>Eukaryota</taxon>
        <taxon>Metazoa</taxon>
        <taxon>Ecdysozoa</taxon>
        <taxon>Arthropoda</taxon>
        <taxon>Hexapoda</taxon>
        <taxon>Insecta</taxon>
        <taxon>Pterygota</taxon>
        <taxon>Neoptera</taxon>
        <taxon>Endopterygota</taxon>
        <taxon>Lepidoptera</taxon>
        <taxon>Glossata</taxon>
        <taxon>Ditrysia</taxon>
        <taxon>Tineoidea</taxon>
        <taxon>Psychidae</taxon>
        <taxon>Oiketicinae</taxon>
        <taxon>Eumeta</taxon>
    </lineage>
</organism>
<dbReference type="Proteomes" id="UP000299102">
    <property type="component" value="Unassembled WGS sequence"/>
</dbReference>
<comment type="caution">
    <text evidence="2">The sequence shown here is derived from an EMBL/GenBank/DDBJ whole genome shotgun (WGS) entry which is preliminary data.</text>
</comment>
<proteinExistence type="predicted"/>
<dbReference type="AlphaFoldDB" id="A0A4C1X0K9"/>
<feature type="region of interest" description="Disordered" evidence="1">
    <location>
        <begin position="102"/>
        <end position="131"/>
    </location>
</feature>
<keyword evidence="3" id="KW-1185">Reference proteome</keyword>
<evidence type="ECO:0000313" key="3">
    <source>
        <dbReference type="Proteomes" id="UP000299102"/>
    </source>
</evidence>
<evidence type="ECO:0000256" key="1">
    <source>
        <dbReference type="SAM" id="MobiDB-lite"/>
    </source>
</evidence>
<dbReference type="EMBL" id="BGZK01000681">
    <property type="protein sequence ID" value="GBP55899.1"/>
    <property type="molecule type" value="Genomic_DNA"/>
</dbReference>
<accession>A0A4C1X0K9</accession>
<name>A0A4C1X0K9_EUMVA</name>
<reference evidence="2 3" key="1">
    <citation type="journal article" date="2019" name="Commun. Biol.">
        <title>The bagworm genome reveals a unique fibroin gene that provides high tensile strength.</title>
        <authorList>
            <person name="Kono N."/>
            <person name="Nakamura H."/>
            <person name="Ohtoshi R."/>
            <person name="Tomita M."/>
            <person name="Numata K."/>
            <person name="Arakawa K."/>
        </authorList>
    </citation>
    <scope>NUCLEOTIDE SEQUENCE [LARGE SCALE GENOMIC DNA]</scope>
</reference>
<gene>
    <name evidence="2" type="ORF">EVAR_43690_1</name>
</gene>
<evidence type="ECO:0000313" key="2">
    <source>
        <dbReference type="EMBL" id="GBP55899.1"/>
    </source>
</evidence>
<feature type="region of interest" description="Disordered" evidence="1">
    <location>
        <begin position="60"/>
        <end position="90"/>
    </location>
</feature>